<dbReference type="Proteomes" id="UP000533017">
    <property type="component" value="Unassembled WGS sequence"/>
</dbReference>
<dbReference type="RefSeq" id="WP_092886888.1">
    <property type="nucleotide sequence ID" value="NZ_FOOI01000015.1"/>
</dbReference>
<evidence type="ECO:0000313" key="6">
    <source>
        <dbReference type="EMBL" id="SFH30921.1"/>
    </source>
</evidence>
<dbReference type="GO" id="GO:0008233">
    <property type="term" value="F:peptidase activity"/>
    <property type="evidence" value="ECO:0007669"/>
    <property type="project" value="InterPro"/>
</dbReference>
<feature type="domain" description="Immune inhibitor A-like metallopeptidase VEG" evidence="4">
    <location>
        <begin position="579"/>
        <end position="751"/>
    </location>
</feature>
<dbReference type="InterPro" id="IPR008757">
    <property type="entry name" value="Peptidase_M6-like_domain"/>
</dbReference>
<feature type="domain" description="Peptidase M6-like" evidence="3">
    <location>
        <begin position="90"/>
        <end position="385"/>
    </location>
</feature>
<evidence type="ECO:0000256" key="2">
    <source>
        <dbReference type="SAM" id="SignalP"/>
    </source>
</evidence>
<dbReference type="SUPFAM" id="SSF55486">
    <property type="entry name" value="Metalloproteases ('zincins'), catalytic domain"/>
    <property type="match status" value="1"/>
</dbReference>
<dbReference type="GO" id="GO:0006508">
    <property type="term" value="P:proteolysis"/>
    <property type="evidence" value="ECO:0007669"/>
    <property type="project" value="InterPro"/>
</dbReference>
<evidence type="ECO:0000259" key="3">
    <source>
        <dbReference type="Pfam" id="PF05547"/>
    </source>
</evidence>
<dbReference type="Proteomes" id="UP000199052">
    <property type="component" value="Unassembled WGS sequence"/>
</dbReference>
<name>A0A1I2Z1R1_9ACTN</name>
<gene>
    <name evidence="5" type="ORF">FHR37_000635</name>
    <name evidence="6" type="ORF">SAMN05421678_115102</name>
</gene>
<dbReference type="Pfam" id="PF05547">
    <property type="entry name" value="Peptidase_M6"/>
    <property type="match status" value="1"/>
</dbReference>
<dbReference type="Pfam" id="PF20773">
    <property type="entry name" value="InhA-like_MAM"/>
    <property type="match status" value="1"/>
</dbReference>
<feature type="chain" id="PRO_5011750402" evidence="2">
    <location>
        <begin position="31"/>
        <end position="770"/>
    </location>
</feature>
<evidence type="ECO:0000256" key="1">
    <source>
        <dbReference type="SAM" id="MobiDB-lite"/>
    </source>
</evidence>
<dbReference type="PIRSF" id="PIRSF007519">
    <property type="entry name" value="Protease_InhA"/>
    <property type="match status" value="1"/>
</dbReference>
<dbReference type="PANTHER" id="PTHR41775:SF1">
    <property type="entry name" value="PEPTIDASE M6-LIKE DOMAIN-CONTAINING PROTEIN"/>
    <property type="match status" value="1"/>
</dbReference>
<dbReference type="Gene3D" id="2.60.120.260">
    <property type="entry name" value="Galactose-binding domain-like"/>
    <property type="match status" value="1"/>
</dbReference>
<evidence type="ECO:0000313" key="7">
    <source>
        <dbReference type="Proteomes" id="UP000199052"/>
    </source>
</evidence>
<dbReference type="AlphaFoldDB" id="A0A1I2Z1R1"/>
<evidence type="ECO:0000313" key="5">
    <source>
        <dbReference type="EMBL" id="NYH81784.1"/>
    </source>
</evidence>
<dbReference type="EMBL" id="JACBZA010000001">
    <property type="protein sequence ID" value="NYH81784.1"/>
    <property type="molecule type" value="Genomic_DNA"/>
</dbReference>
<keyword evidence="2" id="KW-0732">Signal</keyword>
<feature type="region of interest" description="Disordered" evidence="1">
    <location>
        <begin position="112"/>
        <end position="135"/>
    </location>
</feature>
<accession>A0A1I2Z1R1</accession>
<protein>
    <submittedName>
        <fullName evidence="6">Immune inhibitor A</fullName>
        <ecNumber evidence="5">3.4.24.-</ecNumber>
    </submittedName>
</protein>
<keyword evidence="8" id="KW-1185">Reference proteome</keyword>
<dbReference type="STRING" id="504797.SAMN05421678_115102"/>
<dbReference type="OrthoDB" id="275270at2"/>
<keyword evidence="5" id="KW-0378">Hydrolase</keyword>
<dbReference type="PANTHER" id="PTHR41775">
    <property type="entry name" value="SECRETED PROTEIN-RELATED"/>
    <property type="match status" value="1"/>
</dbReference>
<dbReference type="NCBIfam" id="TIGR03296">
    <property type="entry name" value="M6dom_TIGR03296"/>
    <property type="match status" value="1"/>
</dbReference>
<dbReference type="InterPro" id="IPR012300">
    <property type="entry name" value="Pept_M6_InhA"/>
</dbReference>
<reference evidence="5 8" key="2">
    <citation type="submission" date="2020-07" db="EMBL/GenBank/DDBJ databases">
        <title>Sequencing the genomes of 1000 actinobacteria strains.</title>
        <authorList>
            <person name="Klenk H.-P."/>
        </authorList>
    </citation>
    <scope>NUCLEOTIDE SEQUENCE [LARGE SCALE GENOMIC DNA]</scope>
    <source>
        <strain evidence="5 8">DSM 45117</strain>
    </source>
</reference>
<dbReference type="InterPro" id="IPR048665">
    <property type="entry name" value="InhA-like_VEG"/>
</dbReference>
<evidence type="ECO:0000313" key="8">
    <source>
        <dbReference type="Proteomes" id="UP000533017"/>
    </source>
</evidence>
<evidence type="ECO:0000259" key="4">
    <source>
        <dbReference type="Pfam" id="PF20774"/>
    </source>
</evidence>
<dbReference type="Pfam" id="PF20774">
    <property type="entry name" value="InhA-like_VEG"/>
    <property type="match status" value="1"/>
</dbReference>
<dbReference type="EMBL" id="FOOI01000015">
    <property type="protein sequence ID" value="SFH30921.1"/>
    <property type="molecule type" value="Genomic_DNA"/>
</dbReference>
<reference evidence="6 7" key="1">
    <citation type="submission" date="2016-10" db="EMBL/GenBank/DDBJ databases">
        <authorList>
            <person name="de Groot N.N."/>
        </authorList>
    </citation>
    <scope>NUCLEOTIDE SEQUENCE [LARGE SCALE GENOMIC DNA]</scope>
    <source>
        <strain evidence="6 7">CPCC 202808</strain>
    </source>
</reference>
<proteinExistence type="predicted"/>
<feature type="signal peptide" evidence="2">
    <location>
        <begin position="1"/>
        <end position="30"/>
    </location>
</feature>
<organism evidence="6 7">
    <name type="scientific">Actinopolymorpha cephalotaxi</name>
    <dbReference type="NCBI Taxonomy" id="504797"/>
    <lineage>
        <taxon>Bacteria</taxon>
        <taxon>Bacillati</taxon>
        <taxon>Actinomycetota</taxon>
        <taxon>Actinomycetes</taxon>
        <taxon>Propionibacteriales</taxon>
        <taxon>Actinopolymorphaceae</taxon>
        <taxon>Actinopolymorpha</taxon>
    </lineage>
</organism>
<feature type="compositionally biased region" description="Low complexity" evidence="1">
    <location>
        <begin position="26"/>
        <end position="40"/>
    </location>
</feature>
<sequence length="770" mass="84557">MRVRRATAAVASVVTVAALAAAAAGMPASASPPAKPGPARTHAPDDMPNPLGDKMRATRKVALEKVLRGEAKVQRRGKSDVVQLGKNKFAQLSMEKTDKIFTILVDFGDKTDPRTGGSAGPVHNQIPEPDRSRDNTTYWTPDFSRAHYLDMFFGQTGESMSTFYRAQSQGQYTVAGDVSDWVRLPYNEARYGSNEIPSSDGYWNLVKDSATAWYNAQRAAGRTPAQIRDYLAQFDNWDRYDFDGDGNFDEPDGYVDHFQVVHAGEGEEAGGGAQGADAVWSHRWYAFPDGQSGPELNQRGGVQFGDSGIWAGDYTTEPENGGLGVFSHEFGHDLGLPDLYDTAGGDNGTGFWTLMSSGSWLNHGKDSIGTTPGYMGAWEKLQLGWVDYDVASPDATSTNVLGPAELETGNPQALVVPLPKDEVVDHYNDPYSGSYEWWGGADDNLNNVLRRPIDLRGKSGPVTLTTKAWYDIEKGYDFLHAEVSADGGTHWSRVAAPVTGKSDGWTTLTYDLSQYAGKSIVFRFRYATDGGLHYAGPMLDDIAVTAAGATVFSDNVEGGTNGWTTNGWKRINGTVTTYKGSYYIAENRQYIGYDDTLRTGPYNFNRGITRPDWVEHYPYQNGLLVTYWNERQEDNNTSEHPGEGLILPVDARPKPIRWDNGSTLNLRAQTFDATFGPESTDPLSLSREVRNGRRVQILSAYVPKQAPVTVFDDSKPNNYWDASLPNNSVKVAGYGVRMNITGQSADKQQMTVVVAPVTKKQLTKKTQTTR</sequence>
<dbReference type="EC" id="3.4.24.-" evidence="5"/>
<feature type="region of interest" description="Disordered" evidence="1">
    <location>
        <begin position="26"/>
        <end position="53"/>
    </location>
</feature>